<comment type="caution">
    <text evidence="1">The sequence shown here is derived from an EMBL/GenBank/DDBJ whole genome shotgun (WGS) entry which is preliminary data.</text>
</comment>
<proteinExistence type="predicted"/>
<dbReference type="Proteomes" id="UP000261212">
    <property type="component" value="Unassembled WGS sequence"/>
</dbReference>
<name>A0A3E3DX97_9FIRM</name>
<dbReference type="EMBL" id="QUSM01000004">
    <property type="protein sequence ID" value="RGD73706.1"/>
    <property type="molecule type" value="Genomic_DNA"/>
</dbReference>
<organism evidence="1 2">
    <name type="scientific">Anaerofustis stercorihominis</name>
    <dbReference type="NCBI Taxonomy" id="214853"/>
    <lineage>
        <taxon>Bacteria</taxon>
        <taxon>Bacillati</taxon>
        <taxon>Bacillota</taxon>
        <taxon>Clostridia</taxon>
        <taxon>Eubacteriales</taxon>
        <taxon>Eubacteriaceae</taxon>
        <taxon>Anaerofustis</taxon>
    </lineage>
</organism>
<dbReference type="Gene3D" id="3.40.109.40">
    <property type="match status" value="1"/>
</dbReference>
<evidence type="ECO:0000313" key="1">
    <source>
        <dbReference type="EMBL" id="RGD73706.1"/>
    </source>
</evidence>
<sequence length="199" mass="22732">MFNRSETLRYLGYKCEEVDNNTLELMEECEELLKKSANPKSTYKVFDLNRIDDDTLDMEVLKIKSKALCKNLRGCEKVILFAATLGPRVDILLQKYSKLSASRAVVLQASAASMIEVYMDSMEDEIKEKAKKEGLFLRPRFSPGYADLSLEYQRDIFKILDLPRRIGATLMDNLIMAPSKTVTAFIGLSEEDKNVCDYE</sequence>
<evidence type="ECO:0000313" key="2">
    <source>
        <dbReference type="Proteomes" id="UP000261212"/>
    </source>
</evidence>
<reference evidence="1 2" key="1">
    <citation type="submission" date="2018-08" db="EMBL/GenBank/DDBJ databases">
        <title>A genome reference for cultivated species of the human gut microbiota.</title>
        <authorList>
            <person name="Zou Y."/>
            <person name="Xue W."/>
            <person name="Luo G."/>
        </authorList>
    </citation>
    <scope>NUCLEOTIDE SEQUENCE [LARGE SCALE GENOMIC DNA]</scope>
    <source>
        <strain evidence="1 2">AM25-6</strain>
    </source>
</reference>
<accession>A0A3E3DX97</accession>
<dbReference type="AlphaFoldDB" id="A0A3E3DX97"/>
<gene>
    <name evidence="1" type="ORF">DW687_07945</name>
</gene>
<dbReference type="GO" id="GO:0008705">
    <property type="term" value="F:methionine synthase activity"/>
    <property type="evidence" value="ECO:0007669"/>
    <property type="project" value="InterPro"/>
</dbReference>
<dbReference type="SUPFAM" id="SSF56507">
    <property type="entry name" value="Methionine synthase activation domain-like"/>
    <property type="match status" value="1"/>
</dbReference>
<protein>
    <submittedName>
        <fullName evidence="1">Vitamin B12 dependent methionine synthase activation subunit</fullName>
    </submittedName>
</protein>
<dbReference type="RefSeq" id="WP_117532349.1">
    <property type="nucleotide sequence ID" value="NZ_QUSM01000004.1"/>
</dbReference>
<dbReference type="InterPro" id="IPR037010">
    <property type="entry name" value="VitB12-dep_Met_synth_activ_sf"/>
</dbReference>